<dbReference type="EMBL" id="JAEHNZ010000003">
    <property type="protein sequence ID" value="MBK0396859.1"/>
    <property type="molecule type" value="Genomic_DNA"/>
</dbReference>
<evidence type="ECO:0000313" key="2">
    <source>
        <dbReference type="Proteomes" id="UP000614058"/>
    </source>
</evidence>
<protein>
    <submittedName>
        <fullName evidence="1">Uncharacterized protein</fullName>
    </submittedName>
</protein>
<accession>A0ABS1BU84</accession>
<gene>
    <name evidence="1" type="ORF">JDW22_09810</name>
</gene>
<dbReference type="Proteomes" id="UP000614058">
    <property type="component" value="Unassembled WGS sequence"/>
</dbReference>
<name>A0ABS1BU84_9NEIS</name>
<sequence>MAVFVGHKCPTYNNCAILFTKMSASRRRSIAHLVSGCLSNAIPKGSLKKKNRLVFSQAVFLLDELAFRLPNLITTV</sequence>
<proteinExistence type="predicted"/>
<reference evidence="1 2" key="1">
    <citation type="journal article" date="2021" name="Pathogens">
        <title>Isolation and Characterization of Kingella bonacorsii sp. nov., A Novel Kingella Species Detected in a Stable Periodontitis Subject.</title>
        <authorList>
            <person name="Antezack A."/>
            <person name="Boxberger M."/>
            <person name="Rolland C."/>
            <person name="Monnet-Corti V."/>
            <person name="La Scola B."/>
        </authorList>
    </citation>
    <scope>NUCLEOTIDE SEQUENCE [LARGE SCALE GENOMIC DNA]</scope>
    <source>
        <strain evidence="1 2">Marseille-Q4569</strain>
    </source>
</reference>
<comment type="caution">
    <text evidence="1">The sequence shown here is derived from an EMBL/GenBank/DDBJ whole genome shotgun (WGS) entry which is preliminary data.</text>
</comment>
<organism evidence="1 2">
    <name type="scientific">Kingella bonacorsii</name>
    <dbReference type="NCBI Taxonomy" id="2796361"/>
    <lineage>
        <taxon>Bacteria</taxon>
        <taxon>Pseudomonadati</taxon>
        <taxon>Pseudomonadota</taxon>
        <taxon>Betaproteobacteria</taxon>
        <taxon>Neisseriales</taxon>
        <taxon>Neisseriaceae</taxon>
        <taxon>Kingella</taxon>
    </lineage>
</organism>
<evidence type="ECO:0000313" key="1">
    <source>
        <dbReference type="EMBL" id="MBK0396859.1"/>
    </source>
</evidence>
<dbReference type="RefSeq" id="WP_200522908.1">
    <property type="nucleotide sequence ID" value="NZ_JAEHNZ010000003.1"/>
</dbReference>
<keyword evidence="2" id="KW-1185">Reference proteome</keyword>